<evidence type="ECO:0008006" key="3">
    <source>
        <dbReference type="Google" id="ProtNLM"/>
    </source>
</evidence>
<protein>
    <recommendedName>
        <fullName evidence="3">F-box domain-containing protein</fullName>
    </recommendedName>
</protein>
<sequence>MARRSRESIEKEIKQLSSHADYLKRQEAGFQLLLDQTSRMHQEVTTEWMEVQNLLLELEAQKEPINWLPVELLALVFLAFVRLDFEHTSYVPPVIISHVSAKWRSIALSTPELWSHLVLRGFKPEITTAFLSRSCHAGLSIDYQGLCEPWPSEESRHVVDFLANTSRHFGRLEELSFRTNVALPIVYLLPSIDNFATALPRLKSLTLSIGQLEPRFLEARCLLTREEDILQTKNASKDDSQPSKLLFLSLEQIPLFNFPLAFIVNLRKLELSYSPRTRSTAWSQYFLKLTSLCRFLSCTPGLEELILKNTVPYYDAIPSLPKGMTLPEITSPPNLTRMQPTFLRKLKSLEWTYPYASDVARFLCMLEVPQLERIDIWLEDAPLRPIEMTFTRGYDPLTSACFSIHNTLSFPSLRDMSLQCSRDESTICFLRKFSFATIEKLAFTNVDILSRKSGIGFDLPIFPRLESVFRDPRLHHLTHFTLSHFEISEEPGKSESLIGYMPNLLSLSFDSCVGVRRILESLRTTLPKVGPSSSEPHPKLRVKYCPKLEAISLWKCHDLNFTPLHTLVSVRNQRDGSIHTSSAALPFSGTALEETAIDDPPNVPYRGAAADKQSVPERHIKPLRRTKTLTNTLSESEPVDLRYLRVTECSLIDKQALFSLQVLGVVDIIWDDAEMSG</sequence>
<accession>A0A9P6JNM9</accession>
<dbReference type="SUPFAM" id="SSF52047">
    <property type="entry name" value="RNI-like"/>
    <property type="match status" value="1"/>
</dbReference>
<evidence type="ECO:0000313" key="1">
    <source>
        <dbReference type="EMBL" id="KAF9526789.1"/>
    </source>
</evidence>
<gene>
    <name evidence="1" type="ORF">CPB83DRAFT_857236</name>
</gene>
<dbReference type="OrthoDB" id="3027018at2759"/>
<dbReference type="InterPro" id="IPR032675">
    <property type="entry name" value="LRR_dom_sf"/>
</dbReference>
<proteinExistence type="predicted"/>
<dbReference type="Proteomes" id="UP000807306">
    <property type="component" value="Unassembled WGS sequence"/>
</dbReference>
<dbReference type="EMBL" id="MU157867">
    <property type="protein sequence ID" value="KAF9526789.1"/>
    <property type="molecule type" value="Genomic_DNA"/>
</dbReference>
<dbReference type="Gene3D" id="3.80.10.10">
    <property type="entry name" value="Ribonuclease Inhibitor"/>
    <property type="match status" value="1"/>
</dbReference>
<keyword evidence="2" id="KW-1185">Reference proteome</keyword>
<name>A0A9P6JNM9_9AGAR</name>
<organism evidence="1 2">
    <name type="scientific">Crepidotus variabilis</name>
    <dbReference type="NCBI Taxonomy" id="179855"/>
    <lineage>
        <taxon>Eukaryota</taxon>
        <taxon>Fungi</taxon>
        <taxon>Dikarya</taxon>
        <taxon>Basidiomycota</taxon>
        <taxon>Agaricomycotina</taxon>
        <taxon>Agaricomycetes</taxon>
        <taxon>Agaricomycetidae</taxon>
        <taxon>Agaricales</taxon>
        <taxon>Agaricineae</taxon>
        <taxon>Crepidotaceae</taxon>
        <taxon>Crepidotus</taxon>
    </lineage>
</organism>
<evidence type="ECO:0000313" key="2">
    <source>
        <dbReference type="Proteomes" id="UP000807306"/>
    </source>
</evidence>
<comment type="caution">
    <text evidence="1">The sequence shown here is derived from an EMBL/GenBank/DDBJ whole genome shotgun (WGS) entry which is preliminary data.</text>
</comment>
<dbReference type="AlphaFoldDB" id="A0A9P6JNM9"/>
<reference evidence="1" key="1">
    <citation type="submission" date="2020-11" db="EMBL/GenBank/DDBJ databases">
        <authorList>
            <consortium name="DOE Joint Genome Institute"/>
            <person name="Ahrendt S."/>
            <person name="Riley R."/>
            <person name="Andreopoulos W."/>
            <person name="Labutti K."/>
            <person name="Pangilinan J."/>
            <person name="Ruiz-Duenas F.J."/>
            <person name="Barrasa J.M."/>
            <person name="Sanchez-Garcia M."/>
            <person name="Camarero S."/>
            <person name="Miyauchi S."/>
            <person name="Serrano A."/>
            <person name="Linde D."/>
            <person name="Babiker R."/>
            <person name="Drula E."/>
            <person name="Ayuso-Fernandez I."/>
            <person name="Pacheco R."/>
            <person name="Padilla G."/>
            <person name="Ferreira P."/>
            <person name="Barriuso J."/>
            <person name="Kellner H."/>
            <person name="Castanera R."/>
            <person name="Alfaro M."/>
            <person name="Ramirez L."/>
            <person name="Pisabarro A.G."/>
            <person name="Kuo A."/>
            <person name="Tritt A."/>
            <person name="Lipzen A."/>
            <person name="He G."/>
            <person name="Yan M."/>
            <person name="Ng V."/>
            <person name="Cullen D."/>
            <person name="Martin F."/>
            <person name="Rosso M.-N."/>
            <person name="Henrissat B."/>
            <person name="Hibbett D."/>
            <person name="Martinez A.T."/>
            <person name="Grigoriev I.V."/>
        </authorList>
    </citation>
    <scope>NUCLEOTIDE SEQUENCE</scope>
    <source>
        <strain evidence="1">CBS 506.95</strain>
    </source>
</reference>